<dbReference type="EMBL" id="VZTH01011318">
    <property type="protein sequence ID" value="NXC59052.1"/>
    <property type="molecule type" value="Genomic_DNA"/>
</dbReference>
<keyword evidence="2" id="KW-0548">Nucleotidyltransferase</keyword>
<comment type="caution">
    <text evidence="7">The sequence shown here is derived from an EMBL/GenBank/DDBJ whole genome shotgun (WGS) entry which is preliminary data.</text>
</comment>
<dbReference type="GO" id="GO:0004519">
    <property type="term" value="F:endonuclease activity"/>
    <property type="evidence" value="ECO:0007669"/>
    <property type="project" value="UniProtKB-KW"/>
</dbReference>
<evidence type="ECO:0000256" key="3">
    <source>
        <dbReference type="ARBA" id="ARBA00022722"/>
    </source>
</evidence>
<keyword evidence="6" id="KW-0695">RNA-directed DNA polymerase</keyword>
<accession>A0A7K8HRV2</accession>
<keyword evidence="8" id="KW-1185">Reference proteome</keyword>
<evidence type="ECO:0000313" key="7">
    <source>
        <dbReference type="EMBL" id="NXC59052.1"/>
    </source>
</evidence>
<dbReference type="PANTHER" id="PTHR41694">
    <property type="entry name" value="ENDOGENOUS RETROVIRUS GROUP K MEMBER POL PROTEIN"/>
    <property type="match status" value="1"/>
</dbReference>
<proteinExistence type="predicted"/>
<gene>
    <name evidence="7" type="primary">Iap_1</name>
    <name evidence="7" type="ORF">ALERUF_R15539</name>
</gene>
<dbReference type="GO" id="GO:0016787">
    <property type="term" value="F:hydrolase activity"/>
    <property type="evidence" value="ECO:0007669"/>
    <property type="project" value="UniProtKB-KW"/>
</dbReference>
<keyword evidence="1" id="KW-0808">Transferase</keyword>
<evidence type="ECO:0000256" key="5">
    <source>
        <dbReference type="ARBA" id="ARBA00022801"/>
    </source>
</evidence>
<organism evidence="7 8">
    <name type="scientific">Aleadryas rufinucha</name>
    <name type="common">rufous-naped whistler</name>
    <dbReference type="NCBI Taxonomy" id="461220"/>
    <lineage>
        <taxon>Eukaryota</taxon>
        <taxon>Metazoa</taxon>
        <taxon>Chordata</taxon>
        <taxon>Craniata</taxon>
        <taxon>Vertebrata</taxon>
        <taxon>Euteleostomi</taxon>
        <taxon>Archelosauria</taxon>
        <taxon>Archosauria</taxon>
        <taxon>Dinosauria</taxon>
        <taxon>Saurischia</taxon>
        <taxon>Theropoda</taxon>
        <taxon>Coelurosauria</taxon>
        <taxon>Aves</taxon>
        <taxon>Neognathae</taxon>
        <taxon>Neoaves</taxon>
        <taxon>Telluraves</taxon>
        <taxon>Australaves</taxon>
        <taxon>Passeriformes</taxon>
        <taxon>Corvoidea</taxon>
        <taxon>Pachycephalidae</taxon>
        <taxon>Aleadryas</taxon>
    </lineage>
</organism>
<dbReference type="GO" id="GO:0003964">
    <property type="term" value="F:RNA-directed DNA polymerase activity"/>
    <property type="evidence" value="ECO:0007669"/>
    <property type="project" value="UniProtKB-KW"/>
</dbReference>
<evidence type="ECO:0000256" key="6">
    <source>
        <dbReference type="ARBA" id="ARBA00022918"/>
    </source>
</evidence>
<keyword evidence="5" id="KW-0378">Hydrolase</keyword>
<dbReference type="GO" id="GO:0035613">
    <property type="term" value="F:RNA stem-loop binding"/>
    <property type="evidence" value="ECO:0007669"/>
    <property type="project" value="TreeGrafter"/>
</dbReference>
<protein>
    <submittedName>
        <fullName evidence="7">IGEB protein</fullName>
    </submittedName>
</protein>
<sequence>VVSHVTRIPHSPTGQALVERAHQNLKRMLLQQKGGTEVETPAVRLARALFTINFLNCSDKEPDPLVLRHFHNSTRARLKEHPLVLIKEPDSLKITGPFPLV</sequence>
<keyword evidence="3" id="KW-0540">Nuclease</keyword>
<evidence type="ECO:0000256" key="1">
    <source>
        <dbReference type="ARBA" id="ARBA00022679"/>
    </source>
</evidence>
<evidence type="ECO:0000313" key="8">
    <source>
        <dbReference type="Proteomes" id="UP000557196"/>
    </source>
</evidence>
<keyword evidence="4" id="KW-0255">Endonuclease</keyword>
<dbReference type="SUPFAM" id="SSF53098">
    <property type="entry name" value="Ribonuclease H-like"/>
    <property type="match status" value="1"/>
</dbReference>
<reference evidence="7 8" key="1">
    <citation type="submission" date="2019-09" db="EMBL/GenBank/DDBJ databases">
        <title>Bird 10,000 Genomes (B10K) Project - Family phase.</title>
        <authorList>
            <person name="Zhang G."/>
        </authorList>
    </citation>
    <scope>NUCLEOTIDE SEQUENCE [LARGE SCALE GENOMIC DNA]</scope>
    <source>
        <strain evidence="7">B10K-DU-029-36</strain>
        <tissue evidence="7">Muscle</tissue>
    </source>
</reference>
<evidence type="ECO:0000256" key="2">
    <source>
        <dbReference type="ARBA" id="ARBA00022695"/>
    </source>
</evidence>
<dbReference type="InterPro" id="IPR036397">
    <property type="entry name" value="RNaseH_sf"/>
</dbReference>
<evidence type="ECO:0000256" key="4">
    <source>
        <dbReference type="ARBA" id="ARBA00022759"/>
    </source>
</evidence>
<dbReference type="AlphaFoldDB" id="A0A7K8HRV2"/>
<dbReference type="PANTHER" id="PTHR41694:SF3">
    <property type="entry name" value="RNA-DIRECTED DNA POLYMERASE-RELATED"/>
    <property type="match status" value="1"/>
</dbReference>
<dbReference type="Gene3D" id="3.30.420.10">
    <property type="entry name" value="Ribonuclease H-like superfamily/Ribonuclease H"/>
    <property type="match status" value="1"/>
</dbReference>
<dbReference type="Proteomes" id="UP000557196">
    <property type="component" value="Unassembled WGS sequence"/>
</dbReference>
<dbReference type="InterPro" id="IPR012337">
    <property type="entry name" value="RNaseH-like_sf"/>
</dbReference>
<name>A0A7K8HRV2_9CORV</name>
<feature type="non-terminal residue" evidence="7">
    <location>
        <position position="1"/>
    </location>
</feature>
<feature type="non-terminal residue" evidence="7">
    <location>
        <position position="101"/>
    </location>
</feature>